<dbReference type="Proteomes" id="UP000308886">
    <property type="component" value="Unassembled WGS sequence"/>
</dbReference>
<sequence>MNITFDNSAKVSGKLTLVVEEADYKNEYDKTIKAQCKRASIPGFRPGKAPRAMVERQIGPSVLVDTLNKLVGQKLYEYVQTEKIDMLGEPMPSESQEQIDLEKPAPYTFVFDIALAPELNVTFDGRTKVPYYTIKVTDELVDQQAQMYASRTGSYEKVEEYQDNDMLKGDLRQLDAEGNTMEEGINLTEAIIMPKYIKNADEQGKFANIKLGDIITFNPRKAYENDAELAALLKVSKEQAVIYEGDFSYQVTEISRYQPHAIDEELFEQAFPGAEIKDEAAFRARIAEDLKGQLEQNSEFKFLADIREAAIKKAGDVQYADDLMKKIMLANNTDKGQEYVDKNYEASIKELTWHLLKNKLAQAQEIKVEDEDVKNAAKEMAKMQFAQYGMTNVPEEYLDNYVQEIMKKRENIDSLVERALDVKLVAALKGIVKLEEKEVTLDEFNKLAEA</sequence>
<gene>
    <name evidence="1" type="primary">tig</name>
    <name evidence="1" type="ORF">E5358_07095</name>
</gene>
<evidence type="ECO:0000313" key="1">
    <source>
        <dbReference type="EMBL" id="TGX82307.1"/>
    </source>
</evidence>
<name>A0AC61QQL8_9BACT</name>
<dbReference type="EC" id="5.2.1.8" evidence="1"/>
<evidence type="ECO:0000313" key="2">
    <source>
        <dbReference type="Proteomes" id="UP000308886"/>
    </source>
</evidence>
<dbReference type="EMBL" id="SRZC01000010">
    <property type="protein sequence ID" value="TGX82307.1"/>
    <property type="molecule type" value="Genomic_DNA"/>
</dbReference>
<comment type="caution">
    <text evidence="1">The sequence shown here is derived from an EMBL/GenBank/DDBJ whole genome shotgun (WGS) entry which is preliminary data.</text>
</comment>
<organism evidence="1 2">
    <name type="scientific">Palleniella muris</name>
    <dbReference type="NCBI Taxonomy" id="3038145"/>
    <lineage>
        <taxon>Bacteria</taxon>
        <taxon>Pseudomonadati</taxon>
        <taxon>Bacteroidota</taxon>
        <taxon>Bacteroidia</taxon>
        <taxon>Bacteroidales</taxon>
        <taxon>Prevotellaceae</taxon>
        <taxon>Palleniella</taxon>
    </lineage>
</organism>
<proteinExistence type="predicted"/>
<keyword evidence="2" id="KW-1185">Reference proteome</keyword>
<keyword evidence="1" id="KW-0413">Isomerase</keyword>
<accession>A0AC61QQL8</accession>
<protein>
    <submittedName>
        <fullName evidence="1">Trigger factor</fullName>
        <ecNumber evidence="1">5.2.1.8</ecNumber>
    </submittedName>
</protein>
<reference evidence="1" key="1">
    <citation type="submission" date="2019-04" db="EMBL/GenBank/DDBJ databases">
        <title>Microbes associate with the intestines of laboratory mice.</title>
        <authorList>
            <person name="Navarre W."/>
            <person name="Wong E."/>
            <person name="Huang K."/>
            <person name="Tropini C."/>
            <person name="Ng K."/>
            <person name="Yu B."/>
        </authorList>
    </citation>
    <scope>NUCLEOTIDE SEQUENCE</scope>
    <source>
        <strain evidence="1">NM73_A23</strain>
    </source>
</reference>